<keyword evidence="2" id="KW-1185">Reference proteome</keyword>
<reference evidence="1 2" key="1">
    <citation type="submission" date="2020-08" db="EMBL/GenBank/DDBJ databases">
        <title>Genomic Encyclopedia of Type Strains, Phase IV (KMG-IV): sequencing the most valuable type-strain genomes for metagenomic binning, comparative biology and taxonomic classification.</title>
        <authorList>
            <person name="Goeker M."/>
        </authorList>
    </citation>
    <scope>NUCLEOTIDE SEQUENCE [LARGE SCALE GENOMIC DNA]</scope>
    <source>
        <strain evidence="1 2">DSM 103679</strain>
    </source>
</reference>
<name>A0A840SK58_9SPIR</name>
<protein>
    <submittedName>
        <fullName evidence="1">Uncharacterized protein</fullName>
    </submittedName>
</protein>
<proteinExistence type="predicted"/>
<dbReference type="RefSeq" id="WP_184653371.1">
    <property type="nucleotide sequence ID" value="NZ_JACHFR010000004.1"/>
</dbReference>
<comment type="caution">
    <text evidence="1">The sequence shown here is derived from an EMBL/GenBank/DDBJ whole genome shotgun (WGS) entry which is preliminary data.</text>
</comment>
<evidence type="ECO:0000313" key="1">
    <source>
        <dbReference type="EMBL" id="MBB5219853.1"/>
    </source>
</evidence>
<organism evidence="1 2">
    <name type="scientific">Treponema rectale</name>
    <dbReference type="NCBI Taxonomy" id="744512"/>
    <lineage>
        <taxon>Bacteria</taxon>
        <taxon>Pseudomonadati</taxon>
        <taxon>Spirochaetota</taxon>
        <taxon>Spirochaetia</taxon>
        <taxon>Spirochaetales</taxon>
        <taxon>Treponemataceae</taxon>
        <taxon>Treponema</taxon>
    </lineage>
</organism>
<dbReference type="Proteomes" id="UP000578697">
    <property type="component" value="Unassembled WGS sequence"/>
</dbReference>
<accession>A0A840SK58</accession>
<dbReference type="EMBL" id="JACHFR010000004">
    <property type="protein sequence ID" value="MBB5219853.1"/>
    <property type="molecule type" value="Genomic_DNA"/>
</dbReference>
<evidence type="ECO:0000313" key="2">
    <source>
        <dbReference type="Proteomes" id="UP000578697"/>
    </source>
</evidence>
<gene>
    <name evidence="1" type="ORF">HNP77_002242</name>
</gene>
<sequence length="127" mass="14225">MKMKLSNIYITHKSETCFSKSGNPLSVYRSFSEAQESADYQYSQSGISLTAYKCNACGKYHLKPTEFYCEKLSSVCSCTDHNGKKKDAYPTAQDAEKMVNIRKSAGITLFVYKCPQGNGYHLTSSVR</sequence>
<dbReference type="AlphaFoldDB" id="A0A840SK58"/>